<dbReference type="RefSeq" id="XP_037147326.1">
    <property type="nucleotide sequence ID" value="XM_037297201.1"/>
</dbReference>
<name>A0A8H6C732_9LECA</name>
<evidence type="ECO:0000256" key="1">
    <source>
        <dbReference type="SAM" id="MobiDB-lite"/>
    </source>
</evidence>
<accession>A0A8H6C732</accession>
<feature type="compositionally biased region" description="Polar residues" evidence="1">
    <location>
        <begin position="14"/>
        <end position="24"/>
    </location>
</feature>
<reference evidence="2 3" key="1">
    <citation type="journal article" date="2020" name="Genomics">
        <title>Complete, high-quality genomes from long-read metagenomic sequencing of two wolf lichen thalli reveals enigmatic genome architecture.</title>
        <authorList>
            <person name="McKenzie S.K."/>
            <person name="Walston R.F."/>
            <person name="Allen J.L."/>
        </authorList>
    </citation>
    <scope>NUCLEOTIDE SEQUENCE [LARGE SCALE GENOMIC DNA]</scope>
    <source>
        <strain evidence="2">WasteWater1</strain>
    </source>
</reference>
<comment type="caution">
    <text evidence="2">The sequence shown here is derived from an EMBL/GenBank/DDBJ whole genome shotgun (WGS) entry which is preliminary data.</text>
</comment>
<keyword evidence="3" id="KW-1185">Reference proteome</keyword>
<dbReference type="Proteomes" id="UP000593566">
    <property type="component" value="Unassembled WGS sequence"/>
</dbReference>
<proteinExistence type="predicted"/>
<evidence type="ECO:0000313" key="3">
    <source>
        <dbReference type="Proteomes" id="UP000593566"/>
    </source>
</evidence>
<evidence type="ECO:0000313" key="2">
    <source>
        <dbReference type="EMBL" id="KAF6217891.1"/>
    </source>
</evidence>
<dbReference type="AlphaFoldDB" id="A0A8H6C732"/>
<organism evidence="2 3">
    <name type="scientific">Letharia lupina</name>
    <dbReference type="NCBI Taxonomy" id="560253"/>
    <lineage>
        <taxon>Eukaryota</taxon>
        <taxon>Fungi</taxon>
        <taxon>Dikarya</taxon>
        <taxon>Ascomycota</taxon>
        <taxon>Pezizomycotina</taxon>
        <taxon>Lecanoromycetes</taxon>
        <taxon>OSLEUM clade</taxon>
        <taxon>Lecanoromycetidae</taxon>
        <taxon>Lecanorales</taxon>
        <taxon>Lecanorineae</taxon>
        <taxon>Parmeliaceae</taxon>
        <taxon>Letharia</taxon>
    </lineage>
</organism>
<gene>
    <name evidence="2" type="ORF">HO133_006303</name>
</gene>
<feature type="region of interest" description="Disordered" evidence="1">
    <location>
        <begin position="1"/>
        <end position="82"/>
    </location>
</feature>
<protein>
    <submittedName>
        <fullName evidence="2">Uncharacterized protein</fullName>
    </submittedName>
</protein>
<dbReference type="GeneID" id="59334704"/>
<dbReference type="EMBL" id="JACCJB010000024">
    <property type="protein sequence ID" value="KAF6217891.1"/>
    <property type="molecule type" value="Genomic_DNA"/>
</dbReference>
<sequence length="178" mass="19181">MEAEERKRKHSESSGDINNINFNISLGKDFQGLLGGVNPSDSQSPAKKAKTGPSKPTKRKTEEFGSSKPSKKATELGFEEPLSQARKIPAKVYDPFSLAEGDLPYPSNTNIGAAEEISLAGQKPILARAKRKLKVEGTTQTGKEVGVGKELNARKEARVKKELGAKPLSKIKHGLDAD</sequence>